<evidence type="ECO:0000256" key="2">
    <source>
        <dbReference type="ARBA" id="ARBA00022679"/>
    </source>
</evidence>
<evidence type="ECO:0000313" key="4">
    <source>
        <dbReference type="Proteomes" id="UP000034293"/>
    </source>
</evidence>
<name>A0A0G0SDN1_9BACT</name>
<proteinExistence type="predicted"/>
<dbReference type="Pfam" id="PF03808">
    <property type="entry name" value="Glyco_tran_WecG"/>
    <property type="match status" value="1"/>
</dbReference>
<evidence type="ECO:0000313" key="3">
    <source>
        <dbReference type="EMBL" id="KKR63048.1"/>
    </source>
</evidence>
<accession>A0A0G0SDN1</accession>
<comment type="caution">
    <text evidence="3">The sequence shown here is derived from an EMBL/GenBank/DDBJ whole genome shotgun (WGS) entry which is preliminary data.</text>
</comment>
<dbReference type="AlphaFoldDB" id="A0A0G0SDN1"/>
<keyword evidence="1" id="KW-0328">Glycosyltransferase</keyword>
<dbReference type="PANTHER" id="PTHR34136:SF1">
    <property type="entry name" value="UDP-N-ACETYL-D-MANNOSAMINURONIC ACID TRANSFERASE"/>
    <property type="match status" value="1"/>
</dbReference>
<sequence>MAKIDWNTLKSSRKYGRIFNIGLNSTSLSRVLAFVRDSLGRNRKFSIVTPNPEIILAAKGDKNLAEAINKASLAIPDGIGLSQAARFLSLPAPRNVLFRAPVCFFQGLWVGLATFLARSWVQEVLPTIKGRKLFLELLKLANKKGWRVFFLGGEKGEARGAGEKLRRSFKRVRIAFSQGPILDACARPKRENDKEIEKNVLREINEFKPDILFVGFGASKQEKWLMRWLVSLDVGGAMVVGGTFRYFSGDAKLPPAWMEDFGLEWVWRLIIEPWRLRRVLTAFPIFPLRVFFYKLNTP</sequence>
<organism evidence="3 4">
    <name type="scientific">Candidatus Woesebacteria bacterium GW2011_GWA1_40_43</name>
    <dbReference type="NCBI Taxonomy" id="1618553"/>
    <lineage>
        <taxon>Bacteria</taxon>
        <taxon>Candidatus Woeseibacteriota</taxon>
    </lineage>
</organism>
<reference evidence="3 4" key="1">
    <citation type="journal article" date="2015" name="Nature">
        <title>rRNA introns, odd ribosomes, and small enigmatic genomes across a large radiation of phyla.</title>
        <authorList>
            <person name="Brown C.T."/>
            <person name="Hug L.A."/>
            <person name="Thomas B.C."/>
            <person name="Sharon I."/>
            <person name="Castelle C.J."/>
            <person name="Singh A."/>
            <person name="Wilkins M.J."/>
            <person name="Williams K.H."/>
            <person name="Banfield J.F."/>
        </authorList>
    </citation>
    <scope>NUCLEOTIDE SEQUENCE [LARGE SCALE GENOMIC DNA]</scope>
</reference>
<dbReference type="PANTHER" id="PTHR34136">
    <property type="match status" value="1"/>
</dbReference>
<dbReference type="EMBL" id="LBZA01000034">
    <property type="protein sequence ID" value="KKR63048.1"/>
    <property type="molecule type" value="Genomic_DNA"/>
</dbReference>
<keyword evidence="2 3" id="KW-0808">Transferase</keyword>
<dbReference type="InterPro" id="IPR004629">
    <property type="entry name" value="WecG_TagA_CpsF"/>
</dbReference>
<evidence type="ECO:0000256" key="1">
    <source>
        <dbReference type="ARBA" id="ARBA00022676"/>
    </source>
</evidence>
<dbReference type="NCBIfam" id="TIGR00696">
    <property type="entry name" value="wecG_tagA_cpsF"/>
    <property type="match status" value="1"/>
</dbReference>
<dbReference type="Proteomes" id="UP000034293">
    <property type="component" value="Unassembled WGS sequence"/>
</dbReference>
<dbReference type="GO" id="GO:0016758">
    <property type="term" value="F:hexosyltransferase activity"/>
    <property type="evidence" value="ECO:0007669"/>
    <property type="project" value="TreeGrafter"/>
</dbReference>
<gene>
    <name evidence="3" type="ORF">UU02_C0034G0006</name>
</gene>
<protein>
    <submittedName>
        <fullName evidence="3">Glycosyl transferase, WecB/TagA/CpsF family</fullName>
    </submittedName>
</protein>
<dbReference type="CDD" id="cd06533">
    <property type="entry name" value="Glyco_transf_WecG_TagA"/>
    <property type="match status" value="1"/>
</dbReference>